<dbReference type="PANTHER" id="PTHR24248:SF125">
    <property type="entry name" value="DOPAMINE D2-LIKE RECEPTOR"/>
    <property type="match status" value="1"/>
</dbReference>
<evidence type="ECO:0000256" key="8">
    <source>
        <dbReference type="ARBA" id="ARBA00023170"/>
    </source>
</evidence>
<dbReference type="PRINTS" id="PR00242">
    <property type="entry name" value="DOPAMINER"/>
</dbReference>
<dbReference type="PANTHER" id="PTHR24248">
    <property type="entry name" value="ADRENERGIC RECEPTOR-RELATED G-PROTEIN COUPLED RECEPTOR"/>
    <property type="match status" value="1"/>
</dbReference>
<proteinExistence type="inferred from homology"/>
<evidence type="ECO:0000256" key="9">
    <source>
        <dbReference type="ARBA" id="ARBA00023224"/>
    </source>
</evidence>
<dbReference type="Pfam" id="PF00001">
    <property type="entry name" value="7tm_1"/>
    <property type="match status" value="1"/>
</dbReference>
<dbReference type="InterPro" id="IPR000276">
    <property type="entry name" value="GPCR_Rhodpsn"/>
</dbReference>
<keyword evidence="4 11" id="KW-1133">Transmembrane helix</keyword>
<evidence type="ECO:0000256" key="5">
    <source>
        <dbReference type="ARBA" id="ARBA00023040"/>
    </source>
</evidence>
<dbReference type="PROSITE" id="PS50262">
    <property type="entry name" value="G_PROTEIN_RECEP_F1_2"/>
    <property type="match status" value="1"/>
</dbReference>
<reference evidence="13" key="1">
    <citation type="submission" date="2021-10" db="EMBL/GenBank/DDBJ databases">
        <title>Tropical sea cucumber genome reveals ecological adaptation and Cuvierian tubules defense mechanism.</title>
        <authorList>
            <person name="Chen T."/>
        </authorList>
    </citation>
    <scope>NUCLEOTIDE SEQUENCE</scope>
    <source>
        <strain evidence="13">Nanhai2018</strain>
        <tissue evidence="13">Muscle</tissue>
    </source>
</reference>
<feature type="transmembrane region" description="Helical" evidence="11">
    <location>
        <begin position="121"/>
        <end position="145"/>
    </location>
</feature>
<keyword evidence="5 10" id="KW-0297">G-protein coupled receptor</keyword>
<feature type="transmembrane region" description="Helical" evidence="11">
    <location>
        <begin position="324"/>
        <end position="343"/>
    </location>
</feature>
<accession>A0A9Q1BF18</accession>
<dbReference type="InterPro" id="IPR017452">
    <property type="entry name" value="GPCR_Rhodpsn_7TM"/>
</dbReference>
<evidence type="ECO:0000259" key="12">
    <source>
        <dbReference type="PROSITE" id="PS50262"/>
    </source>
</evidence>
<name>A0A9Q1BF18_HOLLE</name>
<dbReference type="SMART" id="SM01381">
    <property type="entry name" value="7TM_GPCR_Srsx"/>
    <property type="match status" value="1"/>
</dbReference>
<evidence type="ECO:0000256" key="10">
    <source>
        <dbReference type="RuleBase" id="RU000688"/>
    </source>
</evidence>
<evidence type="ECO:0000256" key="11">
    <source>
        <dbReference type="SAM" id="Phobius"/>
    </source>
</evidence>
<gene>
    <name evidence="13" type="ORF">HOLleu_32911</name>
</gene>
<feature type="transmembrane region" description="Helical" evidence="11">
    <location>
        <begin position="41"/>
        <end position="66"/>
    </location>
</feature>
<keyword evidence="7" id="KW-1015">Disulfide bond</keyword>
<dbReference type="EMBL" id="JAIZAY010000017">
    <property type="protein sequence ID" value="KAJ8025371.1"/>
    <property type="molecule type" value="Genomic_DNA"/>
</dbReference>
<keyword evidence="3 10" id="KW-0812">Transmembrane</keyword>
<feature type="transmembrane region" description="Helical" evidence="11">
    <location>
        <begin position="78"/>
        <end position="100"/>
    </location>
</feature>
<dbReference type="CDD" id="cd14967">
    <property type="entry name" value="7tmA_amine_R-like"/>
    <property type="match status" value="1"/>
</dbReference>
<comment type="similarity">
    <text evidence="10">Belongs to the G-protein coupled receptor 1 family.</text>
</comment>
<keyword evidence="6 11" id="KW-0472">Membrane</keyword>
<sequence>MSSICLSVFLSLLSVTGAFGNGLVIVAVSRFASLKTISNHFILSLSFADFFITTLVMPPAIYNYILRGKWYAGKWSCAIWSGFDVLFCTASIFSLCAVSVDRYRSITKPVKYSAIRKRSLAYKYITIVWLGSIAMSTPFVVALSTEDDTCSLSGSKVYSLISSMISFFIPCTMIVFIYVRIYQVAKYTARNSIAPAVASVSFNIRHAASGVRISSVVCAVPQSEEKRIFTRRKTRHSSLQYCAGEITVTNRGTGFRDGGRQRLPKSYVKKHPRSRISLMRERKAARTITIVVGVFLVCWTPFFFIHVFFSLFPSIKISWTAYNIFKWLGWANSVVNPIIYTIFNKDFRVTFKKILHLEKITQQRNSRKQCTLQVNHP</sequence>
<keyword evidence="8 10" id="KW-0675">Receptor</keyword>
<comment type="subcellular location">
    <subcellularLocation>
        <location evidence="1">Cell membrane</location>
        <topology evidence="1">Multi-pass membrane protein</topology>
    </subcellularLocation>
</comment>
<dbReference type="PROSITE" id="PS00237">
    <property type="entry name" value="G_PROTEIN_RECEP_F1_1"/>
    <property type="match status" value="1"/>
</dbReference>
<dbReference type="OrthoDB" id="5955450at2759"/>
<dbReference type="GO" id="GO:0005886">
    <property type="term" value="C:plasma membrane"/>
    <property type="evidence" value="ECO:0007669"/>
    <property type="project" value="UniProtKB-SubCell"/>
</dbReference>
<keyword evidence="14" id="KW-1185">Reference proteome</keyword>
<dbReference type="GO" id="GO:0004930">
    <property type="term" value="F:G protein-coupled receptor activity"/>
    <property type="evidence" value="ECO:0007669"/>
    <property type="project" value="UniProtKB-KW"/>
</dbReference>
<dbReference type="PRINTS" id="PR00237">
    <property type="entry name" value="GPCRRHODOPSN"/>
</dbReference>
<keyword evidence="9 10" id="KW-0807">Transducer</keyword>
<evidence type="ECO:0000313" key="14">
    <source>
        <dbReference type="Proteomes" id="UP001152320"/>
    </source>
</evidence>
<evidence type="ECO:0000256" key="1">
    <source>
        <dbReference type="ARBA" id="ARBA00004651"/>
    </source>
</evidence>
<dbReference type="SUPFAM" id="SSF81321">
    <property type="entry name" value="Family A G protein-coupled receptor-like"/>
    <property type="match status" value="1"/>
</dbReference>
<protein>
    <submittedName>
        <fullName evidence="13">D(2) dopamine receptor A</fullName>
    </submittedName>
</protein>
<dbReference type="Gene3D" id="1.20.1070.10">
    <property type="entry name" value="Rhodopsin 7-helix transmembrane proteins"/>
    <property type="match status" value="1"/>
</dbReference>
<feature type="transmembrane region" description="Helical" evidence="11">
    <location>
        <begin position="288"/>
        <end position="312"/>
    </location>
</feature>
<organism evidence="13 14">
    <name type="scientific">Holothuria leucospilota</name>
    <name type="common">Black long sea cucumber</name>
    <name type="synonym">Mertensiothuria leucospilota</name>
    <dbReference type="NCBI Taxonomy" id="206669"/>
    <lineage>
        <taxon>Eukaryota</taxon>
        <taxon>Metazoa</taxon>
        <taxon>Echinodermata</taxon>
        <taxon>Eleutherozoa</taxon>
        <taxon>Echinozoa</taxon>
        <taxon>Holothuroidea</taxon>
        <taxon>Aspidochirotacea</taxon>
        <taxon>Aspidochirotida</taxon>
        <taxon>Holothuriidae</taxon>
        <taxon>Holothuria</taxon>
    </lineage>
</organism>
<dbReference type="AlphaFoldDB" id="A0A9Q1BF18"/>
<feature type="transmembrane region" description="Helical" evidence="11">
    <location>
        <begin position="157"/>
        <end position="179"/>
    </location>
</feature>
<evidence type="ECO:0000256" key="6">
    <source>
        <dbReference type="ARBA" id="ARBA00023136"/>
    </source>
</evidence>
<comment type="caution">
    <text evidence="13">The sequence shown here is derived from an EMBL/GenBank/DDBJ whole genome shotgun (WGS) entry which is preliminary data.</text>
</comment>
<feature type="domain" description="G-protein coupled receptors family 1 profile" evidence="12">
    <location>
        <begin position="20"/>
        <end position="340"/>
    </location>
</feature>
<dbReference type="Proteomes" id="UP001152320">
    <property type="component" value="Chromosome 17"/>
</dbReference>
<keyword evidence="2" id="KW-1003">Cell membrane</keyword>
<evidence type="ECO:0000313" key="13">
    <source>
        <dbReference type="EMBL" id="KAJ8025371.1"/>
    </source>
</evidence>
<evidence type="ECO:0000256" key="7">
    <source>
        <dbReference type="ARBA" id="ARBA00023157"/>
    </source>
</evidence>
<feature type="transmembrane region" description="Helical" evidence="11">
    <location>
        <begin position="6"/>
        <end position="29"/>
    </location>
</feature>
<evidence type="ECO:0000256" key="2">
    <source>
        <dbReference type="ARBA" id="ARBA00022475"/>
    </source>
</evidence>
<evidence type="ECO:0000256" key="4">
    <source>
        <dbReference type="ARBA" id="ARBA00022989"/>
    </source>
</evidence>
<evidence type="ECO:0000256" key="3">
    <source>
        <dbReference type="ARBA" id="ARBA00022692"/>
    </source>
</evidence>
<dbReference type="InterPro" id="IPR000929">
    <property type="entry name" value="Dopamine_rcpt"/>
</dbReference>